<dbReference type="RefSeq" id="WP_378978016.1">
    <property type="nucleotide sequence ID" value="NZ_JBHTBJ010000075.1"/>
</dbReference>
<feature type="chain" id="PRO_5045339067" description="Lipoprotein" evidence="2">
    <location>
        <begin position="26"/>
        <end position="194"/>
    </location>
</feature>
<proteinExistence type="predicted"/>
<evidence type="ECO:0000256" key="2">
    <source>
        <dbReference type="SAM" id="SignalP"/>
    </source>
</evidence>
<feature type="compositionally biased region" description="Low complexity" evidence="1">
    <location>
        <begin position="31"/>
        <end position="52"/>
    </location>
</feature>
<gene>
    <name evidence="3" type="ORF">ACFQS1_39485</name>
</gene>
<evidence type="ECO:0000256" key="1">
    <source>
        <dbReference type="SAM" id="MobiDB-lite"/>
    </source>
</evidence>
<feature type="signal peptide" evidence="2">
    <location>
        <begin position="1"/>
        <end position="25"/>
    </location>
</feature>
<keyword evidence="2" id="KW-0732">Signal</keyword>
<keyword evidence="4" id="KW-1185">Reference proteome</keyword>
<dbReference type="EMBL" id="JBHTBJ010000075">
    <property type="protein sequence ID" value="MFC7280077.1"/>
    <property type="molecule type" value="Genomic_DNA"/>
</dbReference>
<accession>A0ABW2I594</accession>
<reference evidence="4" key="1">
    <citation type="journal article" date="2019" name="Int. J. Syst. Evol. Microbiol.">
        <title>The Global Catalogue of Microorganisms (GCM) 10K type strain sequencing project: providing services to taxonomists for standard genome sequencing and annotation.</title>
        <authorList>
            <consortium name="The Broad Institute Genomics Platform"/>
            <consortium name="The Broad Institute Genome Sequencing Center for Infectious Disease"/>
            <person name="Wu L."/>
            <person name="Ma J."/>
        </authorList>
    </citation>
    <scope>NUCLEOTIDE SEQUENCE [LARGE SCALE GENOMIC DNA]</scope>
    <source>
        <strain evidence="4">XZYJT-10</strain>
    </source>
</reference>
<sequence length="194" mass="20796">MMIRKATAGLAAALLAAGCSAPKDAPNPDEPAVASLPGAASASAAPSGKAGDAVVDRQLRLGATDEEIDRAYAAYYACWTAHGVPSTKRGGVDGGPLLTYKLNPKKYQPAVDACADREPLNPPELDPQQNPDYWDNLRDELRCVREKGLPLQIVPGQQGLWVRPATDANYRKVRTDAAVQIQRDCELQAYAKTR</sequence>
<dbReference type="PROSITE" id="PS51257">
    <property type="entry name" value="PROKAR_LIPOPROTEIN"/>
    <property type="match status" value="1"/>
</dbReference>
<organism evidence="3 4">
    <name type="scientific">Paractinoplanes rhizophilus</name>
    <dbReference type="NCBI Taxonomy" id="1416877"/>
    <lineage>
        <taxon>Bacteria</taxon>
        <taxon>Bacillati</taxon>
        <taxon>Actinomycetota</taxon>
        <taxon>Actinomycetes</taxon>
        <taxon>Micromonosporales</taxon>
        <taxon>Micromonosporaceae</taxon>
        <taxon>Paractinoplanes</taxon>
    </lineage>
</organism>
<name>A0ABW2I594_9ACTN</name>
<evidence type="ECO:0000313" key="4">
    <source>
        <dbReference type="Proteomes" id="UP001596548"/>
    </source>
</evidence>
<evidence type="ECO:0008006" key="5">
    <source>
        <dbReference type="Google" id="ProtNLM"/>
    </source>
</evidence>
<evidence type="ECO:0000313" key="3">
    <source>
        <dbReference type="EMBL" id="MFC7280077.1"/>
    </source>
</evidence>
<comment type="caution">
    <text evidence="3">The sequence shown here is derived from an EMBL/GenBank/DDBJ whole genome shotgun (WGS) entry which is preliminary data.</text>
</comment>
<feature type="region of interest" description="Disordered" evidence="1">
    <location>
        <begin position="24"/>
        <end position="52"/>
    </location>
</feature>
<dbReference type="Proteomes" id="UP001596548">
    <property type="component" value="Unassembled WGS sequence"/>
</dbReference>
<protein>
    <recommendedName>
        <fullName evidence="5">Lipoprotein</fullName>
    </recommendedName>
</protein>